<comment type="catalytic activity">
    <reaction evidence="5">
        <text>a phosphate monoester + H2O = an alcohol + phosphate</text>
        <dbReference type="Rhea" id="RHEA:15017"/>
        <dbReference type="ChEBI" id="CHEBI:15377"/>
        <dbReference type="ChEBI" id="CHEBI:30879"/>
        <dbReference type="ChEBI" id="CHEBI:43474"/>
        <dbReference type="ChEBI" id="CHEBI:67140"/>
        <dbReference type="EC" id="3.1.3.2"/>
    </reaction>
</comment>
<evidence type="ECO:0000256" key="6">
    <source>
        <dbReference type="SAM" id="MobiDB-lite"/>
    </source>
</evidence>
<evidence type="ECO:0000256" key="4">
    <source>
        <dbReference type="ARBA" id="ARBA00023180"/>
    </source>
</evidence>
<keyword evidence="5" id="KW-0378">Hydrolase</keyword>
<evidence type="ECO:0000256" key="1">
    <source>
        <dbReference type="ARBA" id="ARBA00008723"/>
    </source>
</evidence>
<keyword evidence="10" id="KW-1185">Reference proteome</keyword>
<evidence type="ECO:0000313" key="10">
    <source>
        <dbReference type="Proteomes" id="UP000650467"/>
    </source>
</evidence>
<dbReference type="Gene3D" id="2.60.40.380">
    <property type="entry name" value="Purple acid phosphatase-like, N-terminal"/>
    <property type="match status" value="1"/>
</dbReference>
<dbReference type="PANTHER" id="PTHR45778:SF7">
    <property type="entry name" value="PURPLE ACID PHOSPHATASE"/>
    <property type="match status" value="1"/>
</dbReference>
<evidence type="ECO:0000259" key="8">
    <source>
        <dbReference type="Pfam" id="PF14008"/>
    </source>
</evidence>
<reference evidence="9" key="1">
    <citation type="journal article" date="2020" name="bioRxiv">
        <title>Comparative genomics of Chlamydomonas.</title>
        <authorList>
            <person name="Craig R.J."/>
            <person name="Hasan A.R."/>
            <person name="Ness R.W."/>
            <person name="Keightley P.D."/>
        </authorList>
    </citation>
    <scope>NUCLEOTIDE SEQUENCE</scope>
    <source>
        <strain evidence="9">SAG 7.73</strain>
    </source>
</reference>
<dbReference type="GO" id="GO:0003993">
    <property type="term" value="F:acid phosphatase activity"/>
    <property type="evidence" value="ECO:0007669"/>
    <property type="project" value="UniProtKB-EC"/>
</dbReference>
<feature type="chain" id="PRO_5033106220" description="Purple acid phosphatase" evidence="5">
    <location>
        <begin position="22"/>
        <end position="622"/>
    </location>
</feature>
<dbReference type="Proteomes" id="UP000650467">
    <property type="component" value="Unassembled WGS sequence"/>
</dbReference>
<dbReference type="OrthoDB" id="45007at2759"/>
<feature type="signal peptide" evidence="5">
    <location>
        <begin position="1"/>
        <end position="21"/>
    </location>
</feature>
<protein>
    <recommendedName>
        <fullName evidence="5">Purple acid phosphatase</fullName>
        <ecNumber evidence="5">3.1.3.2</ecNumber>
    </recommendedName>
</protein>
<evidence type="ECO:0000313" key="9">
    <source>
        <dbReference type="EMBL" id="KAG2445750.1"/>
    </source>
</evidence>
<name>A0A835WE44_CHLIN</name>
<dbReference type="InterPro" id="IPR025733">
    <property type="entry name" value="PAPs_C"/>
</dbReference>
<dbReference type="InterPro" id="IPR041792">
    <property type="entry name" value="MPP_PAP"/>
</dbReference>
<evidence type="ECO:0000259" key="7">
    <source>
        <dbReference type="Pfam" id="PF00149"/>
    </source>
</evidence>
<keyword evidence="4" id="KW-0325">Glycoprotein</keyword>
<feature type="compositionally biased region" description="Low complexity" evidence="6">
    <location>
        <begin position="608"/>
        <end position="622"/>
    </location>
</feature>
<accession>A0A835WE44</accession>
<proteinExistence type="inferred from homology"/>
<feature type="region of interest" description="Disordered" evidence="6">
    <location>
        <begin position="547"/>
        <end position="622"/>
    </location>
</feature>
<keyword evidence="3 5" id="KW-0732">Signal</keyword>
<evidence type="ECO:0000256" key="5">
    <source>
        <dbReference type="RuleBase" id="RU361203"/>
    </source>
</evidence>
<comment type="subunit">
    <text evidence="2">Homodimer.</text>
</comment>
<feature type="compositionally biased region" description="Acidic residues" evidence="6">
    <location>
        <begin position="561"/>
        <end position="600"/>
    </location>
</feature>
<dbReference type="EC" id="3.1.3.2" evidence="5"/>
<comment type="caution">
    <text evidence="9">The sequence shown here is derived from an EMBL/GenBank/DDBJ whole genome shotgun (WGS) entry which is preliminary data.</text>
</comment>
<dbReference type="InterPro" id="IPR008963">
    <property type="entry name" value="Purple_acid_Pase-like_N"/>
</dbReference>
<evidence type="ECO:0000256" key="2">
    <source>
        <dbReference type="ARBA" id="ARBA00011738"/>
    </source>
</evidence>
<dbReference type="InterPro" id="IPR029052">
    <property type="entry name" value="Metallo-depent_PP-like"/>
</dbReference>
<dbReference type="PANTHER" id="PTHR45778">
    <property type="entry name" value="PURPLE ACID PHOSPHATASE-RELATED"/>
    <property type="match status" value="1"/>
</dbReference>
<dbReference type="CDD" id="cd00839">
    <property type="entry name" value="MPP_PAPs"/>
    <property type="match status" value="1"/>
</dbReference>
<organism evidence="9 10">
    <name type="scientific">Chlamydomonas incerta</name>
    <dbReference type="NCBI Taxonomy" id="51695"/>
    <lineage>
        <taxon>Eukaryota</taxon>
        <taxon>Viridiplantae</taxon>
        <taxon>Chlorophyta</taxon>
        <taxon>core chlorophytes</taxon>
        <taxon>Chlorophyceae</taxon>
        <taxon>CS clade</taxon>
        <taxon>Chlamydomonadales</taxon>
        <taxon>Chlamydomonadaceae</taxon>
        <taxon>Chlamydomonas</taxon>
    </lineage>
</organism>
<dbReference type="AlphaFoldDB" id="A0A835WE44"/>
<dbReference type="EMBL" id="JAEHOC010000001">
    <property type="protein sequence ID" value="KAG2445750.1"/>
    <property type="molecule type" value="Genomic_DNA"/>
</dbReference>
<gene>
    <name evidence="9" type="ORF">HXX76_000356</name>
</gene>
<dbReference type="Pfam" id="PF00149">
    <property type="entry name" value="Metallophos"/>
    <property type="match status" value="1"/>
</dbReference>
<feature type="domain" description="Calcineurin-like phosphoesterase" evidence="7">
    <location>
        <begin position="172"/>
        <end position="433"/>
    </location>
</feature>
<feature type="domain" description="Purple acid phosphatase C-terminal" evidence="8">
    <location>
        <begin position="468"/>
        <end position="522"/>
    </location>
</feature>
<dbReference type="InterPro" id="IPR004843">
    <property type="entry name" value="Calcineurin-like_PHP"/>
</dbReference>
<dbReference type="SUPFAM" id="SSF49363">
    <property type="entry name" value="Purple acid phosphatase, N-terminal domain"/>
    <property type="match status" value="1"/>
</dbReference>
<evidence type="ECO:0000256" key="3">
    <source>
        <dbReference type="ARBA" id="ARBA00022729"/>
    </source>
</evidence>
<comment type="similarity">
    <text evidence="1 5">Belongs to the metallophosphoesterase superfamily. Purple acid phosphatase family.</text>
</comment>
<dbReference type="Gene3D" id="3.60.21.10">
    <property type="match status" value="1"/>
</dbReference>
<dbReference type="GO" id="GO:0046872">
    <property type="term" value="F:metal ion binding"/>
    <property type="evidence" value="ECO:0007669"/>
    <property type="project" value="InterPro"/>
</dbReference>
<dbReference type="SUPFAM" id="SSF56300">
    <property type="entry name" value="Metallo-dependent phosphatases"/>
    <property type="match status" value="1"/>
</dbReference>
<dbReference type="Pfam" id="PF14008">
    <property type="entry name" value="Metallophos_C"/>
    <property type="match status" value="1"/>
</dbReference>
<sequence length="622" mass="68008">MALRALLILTLLALLQLGAYAAARRALVDGPLQDSDAEARLQSASDCEPLEVHLALGDRDGDLRVQWRTKGLGCSSSVTWGRSDLAQQQQGSLRRLQADAPLLRAEGSSYVISEELMCDSPAKKKRFSVVMHTAIMTDLLPDAGYWYQLSDSDRTTDFTAPKSRGSDSRFSFIAFGDMGESHVKTKKAPMAARTVDAIGQELFRRPADLILHIGDLAYADGKYKVWDSFMAAIEPLAAARPYMVGIGNHEAGPCRDTNGVDPSGEAPYQPDWGNYGPESGGECGSMTAHRFIMPGVELDQRPGAFSGTLRTAAQARELRLAAAAADPLSRRRRNEHNPPFWYSFDYASVHFVMLSSEHDLGGGSSQAAWLADDLAAVDRCATPWVVVGIHRPMYVVYPHKDNRIVGEHIRAAIEDLLLQYRVDLVLSGHVHAYYRSCSAADNKCVEEDLAAASGGLGRGGDAVEGIRHIVLGTAGHVLSNVEDDQKDWCEEVMNEFGFGRFDVDGDIMNFNFIRTEDGSVGDRFTLRSKIAPGDACASRAAWTLGAGQVHQQREGAQAEEQKEDEDEDEDVDDEDEEDQEEDEEDQEEDDDDEDTDDEEQGEQKGEAKLQLQSAGAASASLA</sequence>